<evidence type="ECO:0000313" key="2">
    <source>
        <dbReference type="Proteomes" id="UP000501690"/>
    </source>
</evidence>
<accession>A0A4D6N096</accession>
<dbReference type="AlphaFoldDB" id="A0A4D6N096"/>
<sequence length="159" mass="18629">MQYAKKRMACLNQAFARSSLTVKEVRLWLKMKEERTWVGVINRIKKVNEKLFPCQLSNKNVNLTEKAVQLAVETWGKRSLTELEAEERLSYAGEKGPAQDEVIALPSSAMHFWKLEKNTKSSLRKKELWCSHWYTPPHYDNLLITWCNNPAREQTTQLF</sequence>
<name>A0A4D6N096_VIGUN</name>
<keyword evidence="2" id="KW-1185">Reference proteome</keyword>
<protein>
    <submittedName>
        <fullName evidence="1">Preprotein translocase subunit SecA</fullName>
    </submittedName>
</protein>
<reference evidence="1 2" key="1">
    <citation type="submission" date="2019-04" db="EMBL/GenBank/DDBJ databases">
        <title>An improved genome assembly and genetic linkage map for asparagus bean, Vigna unguiculata ssp. sesquipedialis.</title>
        <authorList>
            <person name="Xia Q."/>
            <person name="Zhang R."/>
            <person name="Dong Y."/>
        </authorList>
    </citation>
    <scope>NUCLEOTIDE SEQUENCE [LARGE SCALE GENOMIC DNA]</scope>
    <source>
        <tissue evidence="1">Leaf</tissue>
    </source>
</reference>
<dbReference type="Proteomes" id="UP000501690">
    <property type="component" value="Linkage Group LG9"/>
</dbReference>
<proteinExistence type="predicted"/>
<dbReference type="EMBL" id="CP039353">
    <property type="protein sequence ID" value="QCE07166.1"/>
    <property type="molecule type" value="Genomic_DNA"/>
</dbReference>
<evidence type="ECO:0000313" key="1">
    <source>
        <dbReference type="EMBL" id="QCE07166.1"/>
    </source>
</evidence>
<gene>
    <name evidence="1" type="ORF">DEO72_LG9g2182</name>
</gene>
<organism evidence="1 2">
    <name type="scientific">Vigna unguiculata</name>
    <name type="common">Cowpea</name>
    <dbReference type="NCBI Taxonomy" id="3917"/>
    <lineage>
        <taxon>Eukaryota</taxon>
        <taxon>Viridiplantae</taxon>
        <taxon>Streptophyta</taxon>
        <taxon>Embryophyta</taxon>
        <taxon>Tracheophyta</taxon>
        <taxon>Spermatophyta</taxon>
        <taxon>Magnoliopsida</taxon>
        <taxon>eudicotyledons</taxon>
        <taxon>Gunneridae</taxon>
        <taxon>Pentapetalae</taxon>
        <taxon>rosids</taxon>
        <taxon>fabids</taxon>
        <taxon>Fabales</taxon>
        <taxon>Fabaceae</taxon>
        <taxon>Papilionoideae</taxon>
        <taxon>50 kb inversion clade</taxon>
        <taxon>NPAAA clade</taxon>
        <taxon>indigoferoid/millettioid clade</taxon>
        <taxon>Phaseoleae</taxon>
        <taxon>Vigna</taxon>
    </lineage>
</organism>